<dbReference type="GO" id="GO:0006520">
    <property type="term" value="P:amino acid metabolic process"/>
    <property type="evidence" value="ECO:0007669"/>
    <property type="project" value="TreeGrafter"/>
</dbReference>
<keyword evidence="5" id="KW-1185">Reference proteome</keyword>
<dbReference type="Gene3D" id="3.40.640.10">
    <property type="entry name" value="Type I PLP-dependent aspartate aminotransferase-like (Major domain)"/>
    <property type="match status" value="1"/>
</dbReference>
<dbReference type="Gene3D" id="3.90.1150.10">
    <property type="entry name" value="Aspartate Aminotransferase, domain 1"/>
    <property type="match status" value="1"/>
</dbReference>
<dbReference type="GO" id="GO:0030170">
    <property type="term" value="F:pyridoxal phosphate binding"/>
    <property type="evidence" value="ECO:0007669"/>
    <property type="project" value="InterPro"/>
</dbReference>
<evidence type="ECO:0000313" key="4">
    <source>
        <dbReference type="EMBL" id="CAI6227106.1"/>
    </source>
</evidence>
<dbReference type="Proteomes" id="UP001152607">
    <property type="component" value="Unassembled WGS sequence"/>
</dbReference>
<reference evidence="4" key="1">
    <citation type="submission" date="2023-01" db="EMBL/GenBank/DDBJ databases">
        <authorList>
            <person name="Van Ghelder C."/>
            <person name="Rancurel C."/>
        </authorList>
    </citation>
    <scope>NUCLEOTIDE SEQUENCE</scope>
    <source>
        <strain evidence="4">CNCM I-4278</strain>
    </source>
</reference>
<dbReference type="SUPFAM" id="SSF53383">
    <property type="entry name" value="PLP-dependent transferases"/>
    <property type="match status" value="1"/>
</dbReference>
<dbReference type="Pfam" id="PF00155">
    <property type="entry name" value="Aminotran_1_2"/>
    <property type="match status" value="1"/>
</dbReference>
<dbReference type="EMBL" id="CAOQHR010000001">
    <property type="protein sequence ID" value="CAI6227106.1"/>
    <property type="molecule type" value="Genomic_DNA"/>
</dbReference>
<comment type="similarity">
    <text evidence="1">Belongs to the class-I pyridoxal-phosphate-dependent aminotransferase family.</text>
</comment>
<dbReference type="InterPro" id="IPR015421">
    <property type="entry name" value="PyrdxlP-dep_Trfase_major"/>
</dbReference>
<dbReference type="PANTHER" id="PTHR43795">
    <property type="entry name" value="BIFUNCTIONAL ASPARTATE AMINOTRANSFERASE AND GLUTAMATE/ASPARTATE-PREPHENATE AMINOTRANSFERASE-RELATED"/>
    <property type="match status" value="1"/>
</dbReference>
<evidence type="ECO:0000256" key="2">
    <source>
        <dbReference type="ARBA" id="ARBA00022898"/>
    </source>
</evidence>
<dbReference type="PRINTS" id="PR00753">
    <property type="entry name" value="ACCSYNTHASE"/>
</dbReference>
<dbReference type="PROSITE" id="PS00105">
    <property type="entry name" value="AA_TRANSFER_CLASS_1"/>
    <property type="match status" value="1"/>
</dbReference>
<evidence type="ECO:0000259" key="3">
    <source>
        <dbReference type="Pfam" id="PF00155"/>
    </source>
</evidence>
<dbReference type="AlphaFoldDB" id="A0A9W4U2A9"/>
<name>A0A9W4U2A9_9PLEO</name>
<dbReference type="InterPro" id="IPR004838">
    <property type="entry name" value="NHTrfase_class1_PyrdxlP-BS"/>
</dbReference>
<evidence type="ECO:0000313" key="5">
    <source>
        <dbReference type="Proteomes" id="UP001152607"/>
    </source>
</evidence>
<evidence type="ECO:0000256" key="1">
    <source>
        <dbReference type="ARBA" id="ARBA00007441"/>
    </source>
</evidence>
<proteinExistence type="inferred from homology"/>
<dbReference type="InterPro" id="IPR050478">
    <property type="entry name" value="Ethylene_sulfur-biosynth"/>
</dbReference>
<keyword evidence="2" id="KW-0663">Pyridoxal phosphate</keyword>
<dbReference type="InterPro" id="IPR015422">
    <property type="entry name" value="PyrdxlP-dep_Trfase_small"/>
</dbReference>
<sequence>MLISIRVFLGVAENYLLHQEVAEYLKTHSTITANNHHLGYGIGPRGSPRLVNALVSFLNSELQPSAPVSGREILVLPGVVAVLDALAWSICNEGEGILTPVPFYTGFNPAISTRARAKLLPVSFRDLEGYRDLDDVFDPEMNAKALENALHKATKDGVKVRAVMISNPHNPLGRCYPVETLQAIARFCSSHELHLVSDEVFAMSVYDNSAAPNSTPFTSVMASNLEEYMDCNFVHVAYGMGKDFGATGLRLGVLHSKNKGVLAAVSSISVFGWVPYIVQDMWACILEDENFLSELKAKNRKALAKHFTMLRSFLEQHNIPYYKNVNAGVFIWVDLRQYLPEASVEELPSGSQEGAPPPADAKQTRETRLFKRLMGERVIISNGSSFATEELGWFRISFAVEEKALITGIERLARCLQHIKARGWETK</sequence>
<dbReference type="PANTHER" id="PTHR43795:SF39">
    <property type="entry name" value="AMINOTRANSFERASE CLASS I_CLASSII DOMAIN-CONTAINING PROTEIN"/>
    <property type="match status" value="1"/>
</dbReference>
<feature type="domain" description="Aminotransferase class I/classII large" evidence="3">
    <location>
        <begin position="20"/>
        <end position="411"/>
    </location>
</feature>
<dbReference type="InterPro" id="IPR004839">
    <property type="entry name" value="Aminotransferase_I/II_large"/>
</dbReference>
<accession>A0A9W4U2A9</accession>
<dbReference type="OrthoDB" id="7042322at2759"/>
<dbReference type="InterPro" id="IPR015424">
    <property type="entry name" value="PyrdxlP-dep_Trfase"/>
</dbReference>
<comment type="caution">
    <text evidence="4">The sequence shown here is derived from an EMBL/GenBank/DDBJ whole genome shotgun (WGS) entry which is preliminary data.</text>
</comment>
<protein>
    <recommendedName>
        <fullName evidence="3">Aminotransferase class I/classII large domain-containing protein</fullName>
    </recommendedName>
</protein>
<gene>
    <name evidence="4" type="ORF">PDIGIT_LOCUS70</name>
</gene>
<dbReference type="CDD" id="cd00609">
    <property type="entry name" value="AAT_like"/>
    <property type="match status" value="1"/>
</dbReference>
<dbReference type="GO" id="GO:0008483">
    <property type="term" value="F:transaminase activity"/>
    <property type="evidence" value="ECO:0007669"/>
    <property type="project" value="TreeGrafter"/>
</dbReference>
<organism evidence="4 5">
    <name type="scientific">Periconia digitata</name>
    <dbReference type="NCBI Taxonomy" id="1303443"/>
    <lineage>
        <taxon>Eukaryota</taxon>
        <taxon>Fungi</taxon>
        <taxon>Dikarya</taxon>
        <taxon>Ascomycota</taxon>
        <taxon>Pezizomycotina</taxon>
        <taxon>Dothideomycetes</taxon>
        <taxon>Pleosporomycetidae</taxon>
        <taxon>Pleosporales</taxon>
        <taxon>Massarineae</taxon>
        <taxon>Periconiaceae</taxon>
        <taxon>Periconia</taxon>
    </lineage>
</organism>